<sequence>MIYAVINQKGGVGKTTETINLARVASNNLRRTLVIDADAQGNLSGILASDDVDADQLTFADVLVGEEIADVQVNGIWPSISVVPGNQNTTKATKQLHSEHGREYRLREALEKVRDVYDLILIDCAPSLDLHTVNALTAADRAIVMTQPGKFSLDGLSQLQESFDSVQKYYNPLLTVAGIVVNGVRNTVGHRSWISELEGSTPWPMIQPYIPMWSLIQDAAEAAYGLDQWTVDAARARDAYELYARHYSALEKLDLRQHMESVFPKYDFASKKGF</sequence>
<name>I3W105_9MICC</name>
<keyword evidence="2" id="KW-0614">Plasmid</keyword>
<dbReference type="InterPro" id="IPR027417">
    <property type="entry name" value="P-loop_NTPase"/>
</dbReference>
<dbReference type="RefSeq" id="WP_015061906.1">
    <property type="nucleotide sequence ID" value="NC_019330.1"/>
</dbReference>
<dbReference type="EMBL" id="JQ418528">
    <property type="protein sequence ID" value="AFK89282.1"/>
    <property type="molecule type" value="Genomic_DNA"/>
</dbReference>
<dbReference type="AlphaFoldDB" id="I3W105"/>
<proteinExistence type="predicted"/>
<organism evidence="2">
    <name type="scientific">Arthrobacter sp. J3.40</name>
    <dbReference type="NCBI Taxonomy" id="347209"/>
    <lineage>
        <taxon>Bacteria</taxon>
        <taxon>Bacillati</taxon>
        <taxon>Actinomycetota</taxon>
        <taxon>Actinomycetes</taxon>
        <taxon>Micrococcales</taxon>
        <taxon>Micrococcaceae</taxon>
        <taxon>Arthrobacter</taxon>
    </lineage>
</organism>
<protein>
    <submittedName>
        <fullName evidence="2">Putative chromosome partitioning ATPase</fullName>
    </submittedName>
</protein>
<dbReference type="PANTHER" id="PTHR13696:SF98">
    <property type="entry name" value="PLASMID PARTITION PROTEIN A"/>
    <property type="match status" value="1"/>
</dbReference>
<dbReference type="Pfam" id="PF13614">
    <property type="entry name" value="AAA_31"/>
    <property type="match status" value="1"/>
</dbReference>
<reference evidence="2" key="1">
    <citation type="submission" date="2012-01" db="EMBL/GenBank/DDBJ databases">
        <authorList>
            <person name="Summers A.O."/>
            <person name="Wireman J."/>
            <person name="Sale K."/>
        </authorList>
    </citation>
    <scope>NUCLEOTIDE SEQUENCE</scope>
    <source>
        <strain evidence="2">J3-40</strain>
        <plasmid evidence="2">pJ340-69</plasmid>
    </source>
</reference>
<dbReference type="SUPFAM" id="SSF52540">
    <property type="entry name" value="P-loop containing nucleoside triphosphate hydrolases"/>
    <property type="match status" value="1"/>
</dbReference>
<geneLocation type="plasmid" evidence="2">
    <name>pJ340-69</name>
</geneLocation>
<dbReference type="InterPro" id="IPR050678">
    <property type="entry name" value="DNA_Partitioning_ATPase"/>
</dbReference>
<dbReference type="CDD" id="cd02042">
    <property type="entry name" value="ParAB_family"/>
    <property type="match status" value="1"/>
</dbReference>
<dbReference type="InterPro" id="IPR025669">
    <property type="entry name" value="AAA_dom"/>
</dbReference>
<dbReference type="Gene3D" id="3.40.50.300">
    <property type="entry name" value="P-loop containing nucleotide triphosphate hydrolases"/>
    <property type="match status" value="1"/>
</dbReference>
<feature type="domain" description="AAA" evidence="1">
    <location>
        <begin position="2"/>
        <end position="175"/>
    </location>
</feature>
<evidence type="ECO:0000313" key="2">
    <source>
        <dbReference type="EMBL" id="AFK89282.1"/>
    </source>
</evidence>
<accession>I3W105</accession>
<dbReference type="PANTHER" id="PTHR13696">
    <property type="entry name" value="P-LOOP CONTAINING NUCLEOSIDE TRIPHOSPHATE HYDROLASE"/>
    <property type="match status" value="1"/>
</dbReference>
<evidence type="ECO:0000259" key="1">
    <source>
        <dbReference type="Pfam" id="PF13614"/>
    </source>
</evidence>